<reference evidence="5" key="1">
    <citation type="submission" date="2019-09" db="EMBL/GenBank/DDBJ databases">
        <authorList>
            <person name="Li J."/>
        </authorList>
    </citation>
    <scope>NUCLEOTIDE SEQUENCE [LARGE SCALE GENOMIC DNA]</scope>
    <source>
        <strain evidence="5">NRBC 14897</strain>
    </source>
</reference>
<dbReference type="InterPro" id="IPR044148">
    <property type="entry name" value="ALDH_GabD1-like"/>
</dbReference>
<gene>
    <name evidence="5" type="ORF">ESP62_005100</name>
</gene>
<dbReference type="FunFam" id="3.40.605.10:FF:000012">
    <property type="entry name" value="NAD-dependent succinate-semialdehyde dehydrogenase"/>
    <property type="match status" value="1"/>
</dbReference>
<dbReference type="Gene3D" id="3.40.309.10">
    <property type="entry name" value="Aldehyde Dehydrogenase, Chain A, domain 2"/>
    <property type="match status" value="1"/>
</dbReference>
<dbReference type="SUPFAM" id="SSF53720">
    <property type="entry name" value="ALDH-like"/>
    <property type="match status" value="1"/>
</dbReference>
<dbReference type="InterPro" id="IPR015590">
    <property type="entry name" value="Aldehyde_DH_dom"/>
</dbReference>
<dbReference type="OrthoDB" id="6882680at2"/>
<dbReference type="InterPro" id="IPR016162">
    <property type="entry name" value="Ald_DH_N"/>
</dbReference>
<dbReference type="PANTHER" id="PTHR43217:SF2">
    <property type="entry name" value="SUCCINATE-SEMIALDEHYDE DEHYDROGENASE [NADP(+)]"/>
    <property type="match status" value="1"/>
</dbReference>
<keyword evidence="3" id="KW-0560">Oxidoreductase</keyword>
<dbReference type="GO" id="GO:0004777">
    <property type="term" value="F:succinate-semialdehyde dehydrogenase (NAD+) activity"/>
    <property type="evidence" value="ECO:0007669"/>
    <property type="project" value="TreeGrafter"/>
</dbReference>
<evidence type="ECO:0000259" key="4">
    <source>
        <dbReference type="Pfam" id="PF00171"/>
    </source>
</evidence>
<evidence type="ECO:0000256" key="2">
    <source>
        <dbReference type="ARBA" id="ARBA00022857"/>
    </source>
</evidence>
<name>A0A641AUM9_9ACTN</name>
<dbReference type="Pfam" id="PF00171">
    <property type="entry name" value="Aldedh"/>
    <property type="match status" value="1"/>
</dbReference>
<dbReference type="Gene3D" id="3.40.605.10">
    <property type="entry name" value="Aldehyde Dehydrogenase, Chain A, domain 1"/>
    <property type="match status" value="1"/>
</dbReference>
<protein>
    <submittedName>
        <fullName evidence="5">NAD-dependent succinate-semialdehyde dehydrogenase</fullName>
    </submittedName>
</protein>
<comment type="caution">
    <text evidence="5">The sequence shown here is derived from an EMBL/GenBank/DDBJ whole genome shotgun (WGS) entry which is preliminary data.</text>
</comment>
<dbReference type="InterPro" id="IPR016161">
    <property type="entry name" value="Ald_DH/histidinol_DH"/>
</dbReference>
<sequence length="450" mass="47785">MTSPSYQVLDPSTGDVVESFDHASDADIEAALTSSAAAYRSWRDVPIAERAVVVKRVAALFAERADELAAIATTEMGKPVPEGVEEAEFCQAIFDYFADEGPTLAADTEIKGINGGKAIVQRLPVGPLLGVMPWNFPFYQIARFAAPNLMLGNTIILKHAESVPRSALAVEQIMKDAGLPDGAYVNVFATFDQVETIIADPRVAGVSLTGSERAGSVVAAIAGKNLKKCVLELGGSDPMVVLDTDDLDAVADAAWDYRMYNTGQACNSNKRMIVMDDLFDDFVGKLTEKALALDSFSPLSSRKAAETLAEQVQDAVDKGATLHAGGVLSEGPDAHYSPAVLTGITKDMRAYSEELFGPVAVVYSVGSDDEALELANDTAYGLGGSVFAVDEKRARSLAERLEVGMANVNTTAGEGAEIPFGGVKRSGFGRELGPLGMDEFVNKRMFYVAD</sequence>
<comment type="similarity">
    <text evidence="1">Belongs to the aldehyde dehydrogenase family.</text>
</comment>
<proteinExistence type="inferred from homology"/>
<dbReference type="Proteomes" id="UP001515100">
    <property type="component" value="Unassembled WGS sequence"/>
</dbReference>
<dbReference type="GO" id="GO:0004030">
    <property type="term" value="F:aldehyde dehydrogenase [NAD(P)+] activity"/>
    <property type="evidence" value="ECO:0007669"/>
    <property type="project" value="InterPro"/>
</dbReference>
<feature type="domain" description="Aldehyde dehydrogenase" evidence="4">
    <location>
        <begin position="5"/>
        <end position="443"/>
    </location>
</feature>
<keyword evidence="6" id="KW-1185">Reference proteome</keyword>
<organism evidence="5 6">
    <name type="scientific">Aeromicrobium fastidiosum</name>
    <dbReference type="NCBI Taxonomy" id="52699"/>
    <lineage>
        <taxon>Bacteria</taxon>
        <taxon>Bacillati</taxon>
        <taxon>Actinomycetota</taxon>
        <taxon>Actinomycetes</taxon>
        <taxon>Propionibacteriales</taxon>
        <taxon>Nocardioidaceae</taxon>
        <taxon>Aeromicrobium</taxon>
    </lineage>
</organism>
<evidence type="ECO:0000313" key="6">
    <source>
        <dbReference type="Proteomes" id="UP001515100"/>
    </source>
</evidence>
<evidence type="ECO:0000256" key="3">
    <source>
        <dbReference type="ARBA" id="ARBA00023002"/>
    </source>
</evidence>
<dbReference type="PANTHER" id="PTHR43217">
    <property type="entry name" value="SUCCINATE SEMIALDEHYDE DEHYDROGENASE [NAD(P)+] SAD"/>
    <property type="match status" value="1"/>
</dbReference>
<dbReference type="RefSeq" id="WP_129181143.1">
    <property type="nucleotide sequence ID" value="NZ_JAGIOG010000001.1"/>
</dbReference>
<dbReference type="AlphaFoldDB" id="A0A641AUM9"/>
<dbReference type="EMBL" id="SDPP02000001">
    <property type="protein sequence ID" value="KAA1380558.1"/>
    <property type="molecule type" value="Genomic_DNA"/>
</dbReference>
<keyword evidence="2" id="KW-0521">NADP</keyword>
<evidence type="ECO:0000256" key="1">
    <source>
        <dbReference type="ARBA" id="ARBA00009986"/>
    </source>
</evidence>
<evidence type="ECO:0000313" key="5">
    <source>
        <dbReference type="EMBL" id="KAA1380558.1"/>
    </source>
</evidence>
<accession>A0A641AUM9</accession>
<dbReference type="InterPro" id="IPR016163">
    <property type="entry name" value="Ald_DH_C"/>
</dbReference>
<dbReference type="CDD" id="cd07100">
    <property type="entry name" value="ALDH_SSADH1_GabD1"/>
    <property type="match status" value="1"/>
</dbReference>
<dbReference type="InterPro" id="IPR047110">
    <property type="entry name" value="GABD/Sad-like"/>
</dbReference>